<dbReference type="InterPro" id="IPR038225">
    <property type="entry name" value="TagF_sf"/>
</dbReference>
<proteinExistence type="predicted"/>
<organism evidence="1 2">
    <name type="scientific">Albidovulum sediminicola</name>
    <dbReference type="NCBI Taxonomy" id="2984331"/>
    <lineage>
        <taxon>Bacteria</taxon>
        <taxon>Pseudomonadati</taxon>
        <taxon>Pseudomonadota</taxon>
        <taxon>Alphaproteobacteria</taxon>
        <taxon>Rhodobacterales</taxon>
        <taxon>Paracoccaceae</taxon>
        <taxon>Albidovulum</taxon>
    </lineage>
</organism>
<accession>A0ABT2Z062</accession>
<dbReference type="InterPro" id="IPR017748">
    <property type="entry name" value="TagF"/>
</dbReference>
<protein>
    <submittedName>
        <fullName evidence="1">Type VI secretion system-associated protein TagF</fullName>
    </submittedName>
</protein>
<name>A0ABT2Z062_9RHOB</name>
<dbReference type="PIRSF" id="PIRSF029287">
    <property type="entry name" value="UCP029287"/>
    <property type="match status" value="1"/>
</dbReference>
<dbReference type="NCBIfam" id="TIGR03373">
    <property type="entry name" value="VI_minor_4"/>
    <property type="match status" value="1"/>
</dbReference>
<dbReference type="RefSeq" id="WP_263721002.1">
    <property type="nucleotide sequence ID" value="NZ_JAOWLA010000005.1"/>
</dbReference>
<gene>
    <name evidence="1" type="primary">tagF</name>
    <name evidence="1" type="ORF">OE647_06995</name>
</gene>
<dbReference type="Gene3D" id="3.40.1730.10">
    <property type="entry name" value="pa0076 domain"/>
    <property type="match status" value="1"/>
</dbReference>
<sequence>MAGGFGAFGKMPALGDFFRLEVAPGFVNVWDGWLQRAILAARDRLGEGWHDCYMSAPIWRFTLAPGLAGPNPALGVLMPSVDRVGRQFPLTLVATPQGELNPVSAHFDAAPVFEALEDLALSALDDLPRDALAERLGQIAWQPGVDPASVTLAPGRAVVTSGGAGGPLPALAAGCLARDFRAPSVWSAEAESGPRLMILEGLPDEAASVGLFDLTAAIWQRREAA</sequence>
<dbReference type="Proteomes" id="UP001652503">
    <property type="component" value="Unassembled WGS sequence"/>
</dbReference>
<comment type="caution">
    <text evidence="1">The sequence shown here is derived from an EMBL/GenBank/DDBJ whole genome shotgun (WGS) entry which is preliminary data.</text>
</comment>
<reference evidence="1 2" key="1">
    <citation type="submission" date="2022-10" db="EMBL/GenBank/DDBJ databases">
        <title>Defluviimonas sp. nov., isolated from ocean surface water.</title>
        <authorList>
            <person name="He W."/>
            <person name="Wang L."/>
            <person name="Zhang D.-F."/>
        </authorList>
    </citation>
    <scope>NUCLEOTIDE SEQUENCE [LARGE SCALE GENOMIC DNA]</scope>
    <source>
        <strain evidence="1 2">WL0075</strain>
    </source>
</reference>
<keyword evidence="2" id="KW-1185">Reference proteome</keyword>
<dbReference type="EMBL" id="JAOWLA010000005">
    <property type="protein sequence ID" value="MCV2864486.1"/>
    <property type="molecule type" value="Genomic_DNA"/>
</dbReference>
<evidence type="ECO:0000313" key="2">
    <source>
        <dbReference type="Proteomes" id="UP001652503"/>
    </source>
</evidence>
<dbReference type="Pfam" id="PF09867">
    <property type="entry name" value="TagF_N"/>
    <property type="match status" value="1"/>
</dbReference>
<evidence type="ECO:0000313" key="1">
    <source>
        <dbReference type="EMBL" id="MCV2864486.1"/>
    </source>
</evidence>